<feature type="domain" description="Gamma-Tubulin ring complex non-core subunit mod21 N-terminal" evidence="1">
    <location>
        <begin position="77"/>
        <end position="157"/>
    </location>
</feature>
<dbReference type="InterPro" id="IPR032797">
    <property type="entry name" value="Mod21_N"/>
</dbReference>
<protein>
    <recommendedName>
        <fullName evidence="1">Gamma-Tubulin ring complex non-core subunit mod21 N-terminal domain-containing protein</fullName>
    </recommendedName>
</protein>
<name>A0A1E3Q390_LIPST</name>
<gene>
    <name evidence="2" type="ORF">LIPSTDRAFT_64259</name>
</gene>
<dbReference type="Pfam" id="PF14609">
    <property type="entry name" value="GCP5-Mod21_N"/>
    <property type="match status" value="1"/>
</dbReference>
<keyword evidence="3" id="KW-1185">Reference proteome</keyword>
<reference evidence="2 3" key="1">
    <citation type="journal article" date="2016" name="Proc. Natl. Acad. Sci. U.S.A.">
        <title>Comparative genomics of biotechnologically important yeasts.</title>
        <authorList>
            <person name="Riley R."/>
            <person name="Haridas S."/>
            <person name="Wolfe K.H."/>
            <person name="Lopes M.R."/>
            <person name="Hittinger C.T."/>
            <person name="Goeker M."/>
            <person name="Salamov A.A."/>
            <person name="Wisecaver J.H."/>
            <person name="Long T.M."/>
            <person name="Calvey C.H."/>
            <person name="Aerts A.L."/>
            <person name="Barry K.W."/>
            <person name="Choi C."/>
            <person name="Clum A."/>
            <person name="Coughlan A.Y."/>
            <person name="Deshpande S."/>
            <person name="Douglass A.P."/>
            <person name="Hanson S.J."/>
            <person name="Klenk H.-P."/>
            <person name="LaButti K.M."/>
            <person name="Lapidus A."/>
            <person name="Lindquist E.A."/>
            <person name="Lipzen A.M."/>
            <person name="Meier-Kolthoff J.P."/>
            <person name="Ohm R.A."/>
            <person name="Otillar R.P."/>
            <person name="Pangilinan J.L."/>
            <person name="Peng Y."/>
            <person name="Rokas A."/>
            <person name="Rosa C.A."/>
            <person name="Scheuner C."/>
            <person name="Sibirny A.A."/>
            <person name="Slot J.C."/>
            <person name="Stielow J.B."/>
            <person name="Sun H."/>
            <person name="Kurtzman C.P."/>
            <person name="Blackwell M."/>
            <person name="Grigoriev I.V."/>
            <person name="Jeffries T.W."/>
        </authorList>
    </citation>
    <scope>NUCLEOTIDE SEQUENCE [LARGE SCALE GENOMIC DNA]</scope>
    <source>
        <strain evidence="2 3">NRRL Y-11557</strain>
    </source>
</reference>
<dbReference type="OrthoDB" id="66546at2759"/>
<evidence type="ECO:0000313" key="2">
    <source>
        <dbReference type="EMBL" id="ODQ72060.1"/>
    </source>
</evidence>
<dbReference type="Proteomes" id="UP000094385">
    <property type="component" value="Unassembled WGS sequence"/>
</dbReference>
<sequence>MESTLANVSRRLIADLVTQITGLSRSSPQTYNQVLRRAIATATDSRYRPADRDDVRERLDGRNTDGAHIRLVEKCSVLARDDLADALAERIQLIFPVQNESVLSVLAMLLHLAQASALDKPVPQVITNYHLEPKEEIKWEDIIKDDPLEGEHWKNWEPGSSDLSSEDDEIEVVEESRPNDVKINITEVIERPSATGRGMLIM</sequence>
<organism evidence="2 3">
    <name type="scientific">Lipomyces starkeyi NRRL Y-11557</name>
    <dbReference type="NCBI Taxonomy" id="675824"/>
    <lineage>
        <taxon>Eukaryota</taxon>
        <taxon>Fungi</taxon>
        <taxon>Dikarya</taxon>
        <taxon>Ascomycota</taxon>
        <taxon>Saccharomycotina</taxon>
        <taxon>Lipomycetes</taxon>
        <taxon>Lipomycetales</taxon>
        <taxon>Lipomycetaceae</taxon>
        <taxon>Lipomyces</taxon>
    </lineage>
</organism>
<dbReference type="EMBL" id="KV454296">
    <property type="protein sequence ID" value="ODQ72060.1"/>
    <property type="molecule type" value="Genomic_DNA"/>
</dbReference>
<dbReference type="InterPro" id="IPR059169">
    <property type="entry name" value="GCP5_N_ext"/>
</dbReference>
<proteinExistence type="predicted"/>
<dbReference type="STRING" id="675824.A0A1E3Q390"/>
<dbReference type="CDD" id="cd22572">
    <property type="entry name" value="GCP5_NTD"/>
    <property type="match status" value="1"/>
</dbReference>
<evidence type="ECO:0000259" key="1">
    <source>
        <dbReference type="Pfam" id="PF14609"/>
    </source>
</evidence>
<accession>A0A1E3Q390</accession>
<dbReference type="AlphaFoldDB" id="A0A1E3Q390"/>
<evidence type="ECO:0000313" key="3">
    <source>
        <dbReference type="Proteomes" id="UP000094385"/>
    </source>
</evidence>